<evidence type="ECO:0000313" key="3">
    <source>
        <dbReference type="Proteomes" id="UP000828251"/>
    </source>
</evidence>
<evidence type="ECO:0000256" key="1">
    <source>
        <dbReference type="SAM" id="MobiDB-lite"/>
    </source>
</evidence>
<comment type="caution">
    <text evidence="2">The sequence shown here is derived from an EMBL/GenBank/DDBJ whole genome shotgun (WGS) entry which is preliminary data.</text>
</comment>
<dbReference type="AlphaFoldDB" id="A0A9D3WG41"/>
<name>A0A9D3WG41_9ROSI</name>
<proteinExistence type="predicted"/>
<dbReference type="EMBL" id="JAIQCV010000002">
    <property type="protein sequence ID" value="KAH1122460.1"/>
    <property type="molecule type" value="Genomic_DNA"/>
</dbReference>
<protein>
    <submittedName>
        <fullName evidence="2">Uncharacterized protein</fullName>
    </submittedName>
</protein>
<accession>A0A9D3WG41</accession>
<feature type="region of interest" description="Disordered" evidence="1">
    <location>
        <begin position="106"/>
        <end position="131"/>
    </location>
</feature>
<evidence type="ECO:0000313" key="2">
    <source>
        <dbReference type="EMBL" id="KAH1122460.1"/>
    </source>
</evidence>
<reference evidence="2 3" key="1">
    <citation type="journal article" date="2021" name="Plant Biotechnol. J.">
        <title>Multi-omics assisted identification of the key and species-specific regulatory components of drought-tolerant mechanisms in Gossypium stocksii.</title>
        <authorList>
            <person name="Yu D."/>
            <person name="Ke L."/>
            <person name="Zhang D."/>
            <person name="Wu Y."/>
            <person name="Sun Y."/>
            <person name="Mei J."/>
            <person name="Sun J."/>
            <person name="Sun Y."/>
        </authorList>
    </citation>
    <scope>NUCLEOTIDE SEQUENCE [LARGE SCALE GENOMIC DNA]</scope>
    <source>
        <strain evidence="3">cv. E1</strain>
        <tissue evidence="2">Leaf</tissue>
    </source>
</reference>
<keyword evidence="3" id="KW-1185">Reference proteome</keyword>
<dbReference type="Proteomes" id="UP000828251">
    <property type="component" value="Unassembled WGS sequence"/>
</dbReference>
<gene>
    <name evidence="2" type="ORF">J1N35_005620</name>
</gene>
<organism evidence="2 3">
    <name type="scientific">Gossypium stocksii</name>
    <dbReference type="NCBI Taxonomy" id="47602"/>
    <lineage>
        <taxon>Eukaryota</taxon>
        <taxon>Viridiplantae</taxon>
        <taxon>Streptophyta</taxon>
        <taxon>Embryophyta</taxon>
        <taxon>Tracheophyta</taxon>
        <taxon>Spermatophyta</taxon>
        <taxon>Magnoliopsida</taxon>
        <taxon>eudicotyledons</taxon>
        <taxon>Gunneridae</taxon>
        <taxon>Pentapetalae</taxon>
        <taxon>rosids</taxon>
        <taxon>malvids</taxon>
        <taxon>Malvales</taxon>
        <taxon>Malvaceae</taxon>
        <taxon>Malvoideae</taxon>
        <taxon>Gossypium</taxon>
    </lineage>
</organism>
<sequence length="150" mass="17557">MPLSVEPSFGTFYFIPQVSPISSLRLTSVTSKVNIFFPWKDHINVWQYPFSFNEARQKWADLSQEFKECAYPSSSSMVPKSLLYEEWDEFHKEWRESSKLFYPFEPEVTSPASTEENSQEEYEDPKNVATDALPTKGENKFFLLLYIPSL</sequence>